<accession>A0A336ML22</accession>
<dbReference type="EMBL" id="UFQS01001535">
    <property type="protein sequence ID" value="SSX11378.1"/>
    <property type="molecule type" value="Genomic_DNA"/>
</dbReference>
<evidence type="ECO:0000313" key="2">
    <source>
        <dbReference type="EMBL" id="SSX30946.1"/>
    </source>
</evidence>
<reference evidence="2" key="2">
    <citation type="submission" date="2018-07" db="EMBL/GenBank/DDBJ databases">
        <authorList>
            <person name="Quirk P.G."/>
            <person name="Krulwich T.A."/>
        </authorList>
    </citation>
    <scope>NUCLEOTIDE SEQUENCE</scope>
</reference>
<dbReference type="VEuPathDB" id="VectorBase:CSON003085"/>
<sequence>MGSISVLGGHRTCWSTISNYRLNHKYIFRKSTIW</sequence>
<proteinExistence type="predicted"/>
<evidence type="ECO:0000313" key="1">
    <source>
        <dbReference type="EMBL" id="SSX11378.1"/>
    </source>
</evidence>
<organism evidence="2">
    <name type="scientific">Culicoides sonorensis</name>
    <name type="common">Biting midge</name>
    <dbReference type="NCBI Taxonomy" id="179676"/>
    <lineage>
        <taxon>Eukaryota</taxon>
        <taxon>Metazoa</taxon>
        <taxon>Ecdysozoa</taxon>
        <taxon>Arthropoda</taxon>
        <taxon>Hexapoda</taxon>
        <taxon>Insecta</taxon>
        <taxon>Pterygota</taxon>
        <taxon>Neoptera</taxon>
        <taxon>Endopterygota</taxon>
        <taxon>Diptera</taxon>
        <taxon>Nematocera</taxon>
        <taxon>Chironomoidea</taxon>
        <taxon>Ceratopogonidae</taxon>
        <taxon>Ceratopogoninae</taxon>
        <taxon>Culicoides</taxon>
        <taxon>Monoculicoides</taxon>
    </lineage>
</organism>
<dbReference type="EMBL" id="UFQT01001535">
    <property type="protein sequence ID" value="SSX30946.1"/>
    <property type="molecule type" value="Genomic_DNA"/>
</dbReference>
<gene>
    <name evidence="2" type="primary">CSON003085</name>
</gene>
<name>A0A336ML22_CULSO</name>
<protein>
    <submittedName>
        <fullName evidence="2">CSON003085 protein</fullName>
    </submittedName>
</protein>
<dbReference type="AlphaFoldDB" id="A0A336ML22"/>
<reference evidence="1" key="1">
    <citation type="submission" date="2018-04" db="EMBL/GenBank/DDBJ databases">
        <authorList>
            <person name="Go L.Y."/>
            <person name="Mitchell J.A."/>
        </authorList>
    </citation>
    <scope>NUCLEOTIDE SEQUENCE</scope>
    <source>
        <tissue evidence="1">Whole organism</tissue>
    </source>
</reference>